<dbReference type="RefSeq" id="WP_150590772.1">
    <property type="nucleotide sequence ID" value="NZ_CABPSH010000010.1"/>
</dbReference>
<dbReference type="Pfam" id="PF20745">
    <property type="entry name" value="TSP_Ig-like"/>
    <property type="match status" value="1"/>
</dbReference>
<reference evidence="4 5" key="1">
    <citation type="submission" date="2019-08" db="EMBL/GenBank/DDBJ databases">
        <authorList>
            <person name="Peeters C."/>
        </authorList>
    </citation>
    <scope>NUCLEOTIDE SEQUENCE [LARGE SCALE GENOMIC DNA]</scope>
    <source>
        <strain evidence="4 5">LMG 31012</strain>
    </source>
</reference>
<feature type="domain" description="Tailspike protein-like Ig-like" evidence="2">
    <location>
        <begin position="269"/>
        <end position="355"/>
    </location>
</feature>
<proteinExistence type="predicted"/>
<dbReference type="EMBL" id="CABPSH010000010">
    <property type="protein sequence ID" value="VVE31754.1"/>
    <property type="molecule type" value="Genomic_DNA"/>
</dbReference>
<dbReference type="InterPro" id="IPR011050">
    <property type="entry name" value="Pectin_lyase_fold/virulence"/>
</dbReference>
<dbReference type="Pfam" id="PF22442">
    <property type="entry name" value="Gp49_Pectate_lyase_like"/>
    <property type="match status" value="1"/>
</dbReference>
<dbReference type="Proteomes" id="UP000400981">
    <property type="component" value="Unassembled WGS sequence"/>
</dbReference>
<gene>
    <name evidence="4" type="ORF">PEP31012_03714</name>
</gene>
<accession>A0A5E4X5Z6</accession>
<name>A0A5E4X5Z6_9BURK</name>
<dbReference type="Gene3D" id="2.160.20.10">
    <property type="entry name" value="Single-stranded right-handed beta-helix, Pectin lyase-like"/>
    <property type="match status" value="1"/>
</dbReference>
<evidence type="ECO:0000259" key="3">
    <source>
        <dbReference type="Pfam" id="PF22442"/>
    </source>
</evidence>
<evidence type="ECO:0000313" key="5">
    <source>
        <dbReference type="Proteomes" id="UP000400981"/>
    </source>
</evidence>
<feature type="domain" description="Gp49 pectin lyase-like" evidence="3">
    <location>
        <begin position="396"/>
        <end position="603"/>
    </location>
</feature>
<dbReference type="InterPro" id="IPR049350">
    <property type="entry name" value="TSP_Ig-like"/>
</dbReference>
<dbReference type="AlphaFoldDB" id="A0A5E4X5Z6"/>
<dbReference type="InterPro" id="IPR054136">
    <property type="entry name" value="Gp49_pectate_lyase-like"/>
</dbReference>
<evidence type="ECO:0000313" key="4">
    <source>
        <dbReference type="EMBL" id="VVE31754.1"/>
    </source>
</evidence>
<dbReference type="InterPro" id="IPR024535">
    <property type="entry name" value="RHGA/B-epi-like_pectate_lyase"/>
</dbReference>
<dbReference type="SUPFAM" id="SSF51126">
    <property type="entry name" value="Pectin lyase-like"/>
    <property type="match status" value="1"/>
</dbReference>
<dbReference type="Pfam" id="PF12708">
    <property type="entry name" value="Pect-lyase_RHGA_epim"/>
    <property type="match status" value="1"/>
</dbReference>
<evidence type="ECO:0000259" key="2">
    <source>
        <dbReference type="Pfam" id="PF20745"/>
    </source>
</evidence>
<sequence>MQLLPNGKIQFIDANGAPLANGTVGYYVPATLTPKTTYQDQAGTIPNANPITLDSRGQALVWGSGTYRQIVKDSSGVTIWDQAVAASVNEDDLLNATDPTKGASLVGFDGGTLAQFFASKNNRVVDSIQALRGLSKATYTRAFVTGYYSTGDGGGGAYWCDSSDTTSADNGGTIIVAADGGRWKLVNQNVISVRQFGAKGDNLTDDSTAFTNFAAISARQKYIPTGNYIVNSAITFQAGDTVYGDGDGSVIIAGGSFPGGATYMFNVTGTLTALGQSMSVNANLGDTQLTFASAPSVSPNDTLIIYNPTNSSFSAWRTNYRQGEFCKVLSVTGSVVSIMANLWDSYVAAAVTVYKLVGARTAFRDLAFQQPNTMSAAIKISLIDHPIVENIKTGGSLYCGIYLDRCMDIDVKGRAYQSSALSGYQYGLLISNCQGGIVQGEFYGARHGIAPGGDDIVGGVPTRAIRFIADTNNSAAIGSVDPHGNSEGLIFQGCRFTNGFMLSGANHKFSNCYFFGNLNVGTALYAAELVRGTFDFDNCTFASSNNPNTTGNGNRGILDFSLQSNTQNSCIFNFNNCNFLAPAGTVYVNRYSVDGANVAFTINYTNARIVAGPAVTQFATLQRTSGSGSIASFTLSDVSGLQNGNAAFYAVTDGIIPVSIWRLPTQTFSGSIPVTSGANQNSVVINFPYKYPIPPNVILTALNSSAGGAKAIVNVNTTTSSSVTANCSSTSGSINFSSNDTMNVNCCAQIRM</sequence>
<dbReference type="OrthoDB" id="9111679at2"/>
<organism evidence="4 5">
    <name type="scientific">Pandoraea eparura</name>
    <dbReference type="NCBI Taxonomy" id="2508291"/>
    <lineage>
        <taxon>Bacteria</taxon>
        <taxon>Pseudomonadati</taxon>
        <taxon>Pseudomonadota</taxon>
        <taxon>Betaproteobacteria</taxon>
        <taxon>Burkholderiales</taxon>
        <taxon>Burkholderiaceae</taxon>
        <taxon>Pandoraea</taxon>
    </lineage>
</organism>
<evidence type="ECO:0000259" key="1">
    <source>
        <dbReference type="Pfam" id="PF12708"/>
    </source>
</evidence>
<feature type="domain" description="Rhamnogalacturonase A/B/Epimerase-like pectate lyase" evidence="1">
    <location>
        <begin position="191"/>
        <end position="264"/>
    </location>
</feature>
<protein>
    <submittedName>
        <fullName evidence="4">Uncharacterized protein</fullName>
    </submittedName>
</protein>
<keyword evidence="5" id="KW-1185">Reference proteome</keyword>
<dbReference type="InterPro" id="IPR012334">
    <property type="entry name" value="Pectin_lyas_fold"/>
</dbReference>